<name>A0A5B7J1V7_PORTR</name>
<organism evidence="1 2">
    <name type="scientific">Portunus trituberculatus</name>
    <name type="common">Swimming crab</name>
    <name type="synonym">Neptunus trituberculatus</name>
    <dbReference type="NCBI Taxonomy" id="210409"/>
    <lineage>
        <taxon>Eukaryota</taxon>
        <taxon>Metazoa</taxon>
        <taxon>Ecdysozoa</taxon>
        <taxon>Arthropoda</taxon>
        <taxon>Crustacea</taxon>
        <taxon>Multicrustacea</taxon>
        <taxon>Malacostraca</taxon>
        <taxon>Eumalacostraca</taxon>
        <taxon>Eucarida</taxon>
        <taxon>Decapoda</taxon>
        <taxon>Pleocyemata</taxon>
        <taxon>Brachyura</taxon>
        <taxon>Eubrachyura</taxon>
        <taxon>Portunoidea</taxon>
        <taxon>Portunidae</taxon>
        <taxon>Portuninae</taxon>
        <taxon>Portunus</taxon>
    </lineage>
</organism>
<sequence length="108" mass="11879">MLVSGRSTSGANFRCSGVGFAPTVFLTVPCVPILRDFRSQAYATRPSLPKPFGLRVVSLKTDLAIVPTPVFSFRLPRVGYWQLTDASFCPTAMYGKKDLPPALSYTRF</sequence>
<reference evidence="1 2" key="1">
    <citation type="submission" date="2019-05" db="EMBL/GenBank/DDBJ databases">
        <title>Another draft genome of Portunus trituberculatus and its Hox gene families provides insights of decapod evolution.</title>
        <authorList>
            <person name="Jeong J.-H."/>
            <person name="Song I."/>
            <person name="Kim S."/>
            <person name="Choi T."/>
            <person name="Kim D."/>
            <person name="Ryu S."/>
            <person name="Kim W."/>
        </authorList>
    </citation>
    <scope>NUCLEOTIDE SEQUENCE [LARGE SCALE GENOMIC DNA]</scope>
    <source>
        <tissue evidence="1">Muscle</tissue>
    </source>
</reference>
<comment type="caution">
    <text evidence="1">The sequence shown here is derived from an EMBL/GenBank/DDBJ whole genome shotgun (WGS) entry which is preliminary data.</text>
</comment>
<gene>
    <name evidence="1" type="ORF">E2C01_083664</name>
</gene>
<proteinExistence type="predicted"/>
<protein>
    <submittedName>
        <fullName evidence="1">Uncharacterized protein</fullName>
    </submittedName>
</protein>
<evidence type="ECO:0000313" key="2">
    <source>
        <dbReference type="Proteomes" id="UP000324222"/>
    </source>
</evidence>
<keyword evidence="2" id="KW-1185">Reference proteome</keyword>
<dbReference type="EMBL" id="VSRR010078824">
    <property type="protein sequence ID" value="MPC88745.1"/>
    <property type="molecule type" value="Genomic_DNA"/>
</dbReference>
<accession>A0A5B7J1V7</accession>
<dbReference type="Proteomes" id="UP000324222">
    <property type="component" value="Unassembled WGS sequence"/>
</dbReference>
<dbReference type="AlphaFoldDB" id="A0A5B7J1V7"/>
<evidence type="ECO:0000313" key="1">
    <source>
        <dbReference type="EMBL" id="MPC88745.1"/>
    </source>
</evidence>